<keyword evidence="1" id="KW-1185">Reference proteome</keyword>
<gene>
    <name evidence="2" type="primary">LOC115890179</name>
</gene>
<dbReference type="RefSeq" id="XP_030766201.1">
    <property type="nucleotide sequence ID" value="XM_030910341.1"/>
</dbReference>
<sequence length="111" mass="12522">MATAAYQIEGGYNCDGIRQVCVSSFTRVLKNCGDKSFCDTELFEWYLATRHCKYCDTGCVQTIFTFKRYMLIIPHKRTVSFCILPQKRGAPGSFSDSDVLRLGTCIAYMGT</sequence>
<dbReference type="InParanoid" id="A0A6J2YSH7"/>
<dbReference type="AlphaFoldDB" id="A0A6J2YSH7"/>
<reference evidence="2" key="1">
    <citation type="submission" date="2025-08" db="UniProtKB">
        <authorList>
            <consortium name="RefSeq"/>
        </authorList>
    </citation>
    <scope>IDENTIFICATION</scope>
    <source>
        <tissue evidence="2">Gonads</tissue>
    </source>
</reference>
<organism evidence="1 2">
    <name type="scientific">Sitophilus oryzae</name>
    <name type="common">Rice weevil</name>
    <name type="synonym">Curculio oryzae</name>
    <dbReference type="NCBI Taxonomy" id="7048"/>
    <lineage>
        <taxon>Eukaryota</taxon>
        <taxon>Metazoa</taxon>
        <taxon>Ecdysozoa</taxon>
        <taxon>Arthropoda</taxon>
        <taxon>Hexapoda</taxon>
        <taxon>Insecta</taxon>
        <taxon>Pterygota</taxon>
        <taxon>Neoptera</taxon>
        <taxon>Endopterygota</taxon>
        <taxon>Coleoptera</taxon>
        <taxon>Polyphaga</taxon>
        <taxon>Cucujiformia</taxon>
        <taxon>Curculionidae</taxon>
        <taxon>Dryophthorinae</taxon>
        <taxon>Sitophilus</taxon>
    </lineage>
</organism>
<dbReference type="GeneID" id="115890179"/>
<name>A0A6J2YSH7_SITOR</name>
<evidence type="ECO:0000313" key="1">
    <source>
        <dbReference type="Proteomes" id="UP000504635"/>
    </source>
</evidence>
<dbReference type="Proteomes" id="UP000504635">
    <property type="component" value="Unplaced"/>
</dbReference>
<dbReference type="KEGG" id="soy:115890179"/>
<proteinExistence type="predicted"/>
<evidence type="ECO:0000313" key="2">
    <source>
        <dbReference type="RefSeq" id="XP_030766201.1"/>
    </source>
</evidence>
<accession>A0A6J2YSH7</accession>
<protein>
    <submittedName>
        <fullName evidence="2">Uncharacterized protein LOC115890179</fullName>
    </submittedName>
</protein>